<dbReference type="OrthoDB" id="40048at2759"/>
<feature type="compositionally biased region" description="Basic residues" evidence="12">
    <location>
        <begin position="216"/>
        <end position="228"/>
    </location>
</feature>
<dbReference type="SMART" id="SM00220">
    <property type="entry name" value="S_TKc"/>
    <property type="match status" value="1"/>
</dbReference>
<dbReference type="PANTHER" id="PTHR12747">
    <property type="entry name" value="ELONGATOR COMPLEX PROTEIN 1"/>
    <property type="match status" value="1"/>
</dbReference>
<evidence type="ECO:0000256" key="12">
    <source>
        <dbReference type="SAM" id="MobiDB-lite"/>
    </source>
</evidence>
<feature type="region of interest" description="Disordered" evidence="12">
    <location>
        <begin position="1"/>
        <end position="78"/>
    </location>
</feature>
<dbReference type="PROSITE" id="PS00108">
    <property type="entry name" value="PROTEIN_KINASE_ST"/>
    <property type="match status" value="1"/>
</dbReference>
<evidence type="ECO:0000313" key="15">
    <source>
        <dbReference type="EMBL" id="EST06276.1"/>
    </source>
</evidence>
<dbReference type="InterPro" id="IPR000719">
    <property type="entry name" value="Prot_kinase_dom"/>
</dbReference>
<dbReference type="EMBL" id="KI545873">
    <property type="protein sequence ID" value="EST06276.1"/>
    <property type="molecule type" value="Genomic_DNA"/>
</dbReference>
<organism evidence="15 16">
    <name type="scientific">Kalmanozyma brasiliensis (strain GHG001)</name>
    <name type="common">Yeast</name>
    <name type="synonym">Pseudozyma brasiliensis</name>
    <dbReference type="NCBI Taxonomy" id="1365824"/>
    <lineage>
        <taxon>Eukaryota</taxon>
        <taxon>Fungi</taxon>
        <taxon>Dikarya</taxon>
        <taxon>Basidiomycota</taxon>
        <taxon>Ustilaginomycotina</taxon>
        <taxon>Ustilaginomycetes</taxon>
        <taxon>Ustilaginales</taxon>
        <taxon>Ustilaginaceae</taxon>
        <taxon>Kalmanozyma</taxon>
    </lineage>
</organism>
<dbReference type="GO" id="GO:0004690">
    <property type="term" value="F:cyclic nucleotide-dependent protein kinase activity"/>
    <property type="evidence" value="ECO:0007669"/>
    <property type="project" value="UniProtKB-ARBA"/>
</dbReference>
<feature type="compositionally biased region" description="Basic and acidic residues" evidence="12">
    <location>
        <begin position="134"/>
        <end position="147"/>
    </location>
</feature>
<dbReference type="CDD" id="cd05580">
    <property type="entry name" value="STKc_PKA_like"/>
    <property type="match status" value="1"/>
</dbReference>
<feature type="compositionally biased region" description="Polar residues" evidence="12">
    <location>
        <begin position="92"/>
        <end position="116"/>
    </location>
</feature>
<feature type="binding site" evidence="11">
    <location>
        <position position="394"/>
    </location>
    <ligand>
        <name>ATP</name>
        <dbReference type="ChEBI" id="CHEBI:30616"/>
    </ligand>
</feature>
<dbReference type="Pfam" id="PF23936">
    <property type="entry name" value="HB_ELP1"/>
    <property type="match status" value="1"/>
</dbReference>
<dbReference type="GO" id="GO:0005829">
    <property type="term" value="C:cytosol"/>
    <property type="evidence" value="ECO:0007669"/>
    <property type="project" value="TreeGrafter"/>
</dbReference>
<dbReference type="OMA" id="MYDFTLT"/>
<dbReference type="SUPFAM" id="SSF56112">
    <property type="entry name" value="Protein kinase-like (PK-like)"/>
    <property type="match status" value="1"/>
</dbReference>
<dbReference type="PROSITE" id="PS51285">
    <property type="entry name" value="AGC_KINASE_CTER"/>
    <property type="match status" value="1"/>
</dbReference>
<dbReference type="Gene3D" id="1.10.510.10">
    <property type="entry name" value="Transferase(Phosphotransferase) domain 1"/>
    <property type="match status" value="1"/>
</dbReference>
<dbReference type="InterPro" id="IPR017441">
    <property type="entry name" value="Protein_kinase_ATP_BS"/>
</dbReference>
<evidence type="ECO:0000256" key="9">
    <source>
        <dbReference type="ARBA" id="ARBA00022777"/>
    </source>
</evidence>
<feature type="region of interest" description="Disordered" evidence="12">
    <location>
        <begin position="195"/>
        <end position="257"/>
    </location>
</feature>
<evidence type="ECO:0000256" key="5">
    <source>
        <dbReference type="ARBA" id="ARBA00022527"/>
    </source>
</evidence>
<keyword evidence="16" id="KW-1185">Reference proteome</keyword>
<feature type="compositionally biased region" description="Polar residues" evidence="12">
    <location>
        <begin position="12"/>
        <end position="42"/>
    </location>
</feature>
<evidence type="ECO:0000259" key="13">
    <source>
        <dbReference type="PROSITE" id="PS50011"/>
    </source>
</evidence>
<evidence type="ECO:0000256" key="6">
    <source>
        <dbReference type="ARBA" id="ARBA00022679"/>
    </source>
</evidence>
<dbReference type="Pfam" id="PF23878">
    <property type="entry name" value="TPR_ELP1"/>
    <property type="match status" value="1"/>
</dbReference>
<dbReference type="InterPro" id="IPR006849">
    <property type="entry name" value="Elp1"/>
</dbReference>
<dbReference type="InterPro" id="IPR056169">
    <property type="entry name" value="HB_ELP1"/>
</dbReference>
<dbReference type="InterPro" id="IPR008271">
    <property type="entry name" value="Ser/Thr_kinase_AS"/>
</dbReference>
<feature type="domain" description="Protein kinase" evidence="13">
    <location>
        <begin position="360"/>
        <end position="619"/>
    </location>
</feature>
<protein>
    <submittedName>
        <fullName evidence="15">Protein kinase</fullName>
    </submittedName>
</protein>
<dbReference type="InterPro" id="IPR056164">
    <property type="entry name" value="Beta-prop_ELP1_1st"/>
</dbReference>
<dbReference type="InterPro" id="IPR000961">
    <property type="entry name" value="AGC-kinase_C"/>
</dbReference>
<evidence type="ECO:0000313" key="16">
    <source>
        <dbReference type="Proteomes" id="UP000019377"/>
    </source>
</evidence>
<sequence length="2124" mass="232587">MPAKRSYDDVDQNGSRPSSPDTQDSILNKNATPPTQPSNISARAQGKQRRLSFVEENGDYASASTSSRPRALPSTSTARFVPGLQTFVGGLQMSQDSSVPQAEDTAVQQRRPSASRRSLDSPDAMQPLMMSRNADGERRASQAIERRRSEATLAVARRESLVAQEAQLVPGVSPGWHVEAHGRQAMELQDGIRSQDEDGWTPLEAFPASTRQGKLAVKRAKLRRRLQQQRHEPSHNRPHHAQDEKDPTSWPASSHASIPTISVETASSKACTTIHPPLPPSVAWLDVEMKDDMPSHLSVLMQTSSSPDDPHWALASTSASPLSSSSAATTLSTPTSFPEQSTETANAPSSAHEAYSLSDFEVIDTLGTGTYGRVLLVRLKDRDVMDRSAYFALKVLAKTAVVQLKQVAHLNSERSILTKVDHPFLVNMIASFQDSRNCYMLMDYVVGGEIFSYLRRAGRFSADVARFYISTIVLAIEYLHDKKIVYRDLKPENLLIDSNGYTKITDFGFAKEVEDRTWTLCGTPEYLAPEIIQSSGHGTAVDWWSLGILLFEMLAGYPPFYDPNQLAMYDKIVVGKLVFPDEIDSVSRDLISGLLTADRSRRLGNLRGGATDIKNHPWFSGVDWKALQEGRIPPPIVPYLGRPGDTSNFSAYPPARPSTMPGLFGTDRATATDLDDGSVYAIATCRASSSSADVTLRFLEASKDGDGFAQFNSLLVPGRLQPLPGSSTAVASASGRSAKDVIDLHYLSDGGQEASGKPALCTISAGGDLLLLPISNGYELQGEAPPTEPSVVGTIEQGIGAACWSPDDELLVIVTSETPENSSSTGRREGEKVLLMTRDFEVLSEVSLRTDSFGEDEAVDVGWGSKATQFHGSEGKAAAAAAAASAAAAKASKTDTRGPRLPDDDGAPRISWRGDGTFFAISSLEPFHTSAADGSAANTTWHRIIRVYSRTGALSATSDPSVRGISQTLAFRPIGNLIASTQRFGPSGIEGQMWSQGRKGRHDVVFFERNGLRHGEFSLREESASQPEGLQLGWNDSQKENSWTRTHYVRELAWNADGSALAVWLTRLDAASEQGGSAHDVVQIFTTGNNHWYLKQEFVAPVGDGGVEQVRWHSEDPLQLSIAHSNRIEQRVFTHETVASTGRPPVDVACVAVADGAATSLTPFRMQNVPPPMASLSLLTPPADPSIRASAAGAVTVPCHTAWSQASGRSVDDAVGLLAALYPNGCIQVWRFDWGVLGSELKVGGRPVAEPRLIATAQLAVPQNEGSSAYQIAIASWATPSLAECEASKISVAILSSTSQGAQVDRIDLVQGKVGEPYQAQTHAAVSVPGHGKKRVVSDPFVPVSTSPPRFYLENEDGAVHLVGGNDLQLVTKLERFCSDLRILASGTSGQQSKVIGLASNGRLLAESQVIAKDATSFTLVGSFLVWTNTSHEARFLPLTSLQWTMTDAGRDTSEAVDLGRRVERGSRIVTAVPSSMSLILQMPRGNLETIYPRPLVLEVVRRNIHARRFGAAFRICRTHRMDVNILCDHNPSSFMANVASFVEQVADVDYLNLFLSGLRDEDVTTTLYKPLTSASTTTTTSAVGKVNRVCDAIRSVLLGLDQRKYIQSILTTHVRKQPADYESALTLLLHLKETDPEVTEDAVKYIVFLADADKLFDVALGMYDFTLTLMIAQHTRKDPREYLPFLRELRSLTPREYQRFRIDDHLFRRPKALGWLVQAGPEHHKQALEYTDKHKLYHEALDLYSPEGGSRLRDAYDLFGEYLLTRRKYEDAGSAFQLAHRGRKAMDAYRQSLNWAEAIRLAFVEKLSPGEIVTLAKGLVDELESSRRFVEAARLCLDYTRDVESAVSLLCRGNEFAEARRVLTTYARVDLVEVTLHPLLVEAATTLEDDIGEMSDQLTKQIDRIGELRLKRAQAPEGDFGEDDPALENVDIMSDTSTQMTQFTRYTRATTIATQSSLATFSTRSGSRKKEAKLRKKAERAKAGGKKGTVFEEDYLYESVQKLIKDRLGAAQKEVGKVLPQLFCAGSSAVRARAAEVSQALVEFEKRANEAVDKLWGWSKEDDDARFDELVRFEQDILGGKVGENPMAAAMAFRTIANRRVPRPKLEVADHKWRLVLLDRAAE</sequence>
<dbReference type="GO" id="GO:0002926">
    <property type="term" value="P:tRNA wobble base 5-methoxycarbonylmethyl-2-thiouridinylation"/>
    <property type="evidence" value="ECO:0007669"/>
    <property type="project" value="TreeGrafter"/>
</dbReference>
<dbReference type="InterPro" id="IPR011009">
    <property type="entry name" value="Kinase-like_dom_sf"/>
</dbReference>
<keyword evidence="7" id="KW-0819">tRNA processing</keyword>
<dbReference type="InterPro" id="IPR056166">
    <property type="entry name" value="TPR_ELP1"/>
</dbReference>
<feature type="region of interest" description="Disordered" evidence="12">
    <location>
        <begin position="91"/>
        <end position="147"/>
    </location>
</feature>
<dbReference type="PANTHER" id="PTHR12747:SF0">
    <property type="entry name" value="ELONGATOR COMPLEX PROTEIN 1"/>
    <property type="match status" value="1"/>
</dbReference>
<evidence type="ECO:0000259" key="14">
    <source>
        <dbReference type="PROSITE" id="PS51285"/>
    </source>
</evidence>
<dbReference type="GO" id="GO:0005524">
    <property type="term" value="F:ATP binding"/>
    <property type="evidence" value="ECO:0007669"/>
    <property type="project" value="UniProtKB-UniRule"/>
</dbReference>
<gene>
    <name evidence="15" type="ORF">PSEUBRA_SCAF3g03792</name>
</gene>
<evidence type="ECO:0000256" key="4">
    <source>
        <dbReference type="ARBA" id="ARBA00022490"/>
    </source>
</evidence>
<comment type="pathway">
    <text evidence="2">tRNA modification; 5-methoxycarbonylmethyl-2-thiouridine-tRNA biosynthesis.</text>
</comment>
<keyword evidence="8 11" id="KW-0547">Nucleotide-binding</keyword>
<dbReference type="FunFam" id="1.10.510.10:FF:000005">
    <property type="entry name" value="cAMP-dependent protein kinase catalytic subunit alpha"/>
    <property type="match status" value="1"/>
</dbReference>
<feature type="compositionally biased region" description="Polar residues" evidence="12">
    <location>
        <begin position="337"/>
        <end position="349"/>
    </location>
</feature>
<keyword evidence="9 15" id="KW-0418">Kinase</keyword>
<feature type="compositionally biased region" description="Basic and acidic residues" evidence="12">
    <location>
        <begin position="229"/>
        <end position="247"/>
    </location>
</feature>
<feature type="compositionally biased region" description="Polar residues" evidence="12">
    <location>
        <begin position="62"/>
        <end position="78"/>
    </location>
</feature>
<reference evidence="16" key="1">
    <citation type="journal article" date="2013" name="Genome Announc.">
        <title>Draft genome sequence of Pseudozyma brasiliensis sp. nov. strain GHG001, a high producer of endo-1,4-xylanase isolated from an insect pest of sugarcane.</title>
        <authorList>
            <person name="Oliveira J.V.D.C."/>
            <person name="dos Santos R.A.C."/>
            <person name="Borges T.A."/>
            <person name="Riano-Pachon D.M."/>
            <person name="Goldman G.H."/>
        </authorList>
    </citation>
    <scope>NUCLEOTIDE SEQUENCE [LARGE SCALE GENOMIC DNA]</scope>
    <source>
        <strain evidence="16">GHG001</strain>
    </source>
</reference>
<keyword evidence="10 11" id="KW-0067">ATP-binding</keyword>
<evidence type="ECO:0000256" key="7">
    <source>
        <dbReference type="ARBA" id="ARBA00022694"/>
    </source>
</evidence>
<dbReference type="Gene3D" id="3.30.200.20">
    <property type="entry name" value="Phosphorylase Kinase, domain 1"/>
    <property type="match status" value="1"/>
</dbReference>
<dbReference type="HOGENOM" id="CLU_001477_0_0_1"/>
<dbReference type="STRING" id="1365824.V5E7K0"/>
<name>V5E7K0_KALBG</name>
<dbReference type="eggNOG" id="KOG0616">
    <property type="taxonomic scope" value="Eukaryota"/>
</dbReference>
<dbReference type="SUPFAM" id="SSF69322">
    <property type="entry name" value="Tricorn protease domain 2"/>
    <property type="match status" value="1"/>
</dbReference>
<keyword evidence="5" id="KW-0723">Serine/threonine-protein kinase</keyword>
<evidence type="ECO:0000256" key="2">
    <source>
        <dbReference type="ARBA" id="ARBA00005043"/>
    </source>
</evidence>
<dbReference type="GO" id="GO:0033588">
    <property type="term" value="C:elongator holoenzyme complex"/>
    <property type="evidence" value="ECO:0007669"/>
    <property type="project" value="InterPro"/>
</dbReference>
<dbReference type="GeneID" id="27420407"/>
<feature type="region of interest" description="Disordered" evidence="12">
    <location>
        <begin position="889"/>
        <end position="909"/>
    </location>
</feature>
<dbReference type="GO" id="GO:0000049">
    <property type="term" value="F:tRNA binding"/>
    <property type="evidence" value="ECO:0007669"/>
    <property type="project" value="TreeGrafter"/>
</dbReference>
<dbReference type="InterPro" id="IPR056167">
    <property type="entry name" value="A-sol_ELP1"/>
</dbReference>
<dbReference type="Proteomes" id="UP000019377">
    <property type="component" value="Unassembled WGS sequence"/>
</dbReference>
<feature type="domain" description="AGC-kinase C-terminal" evidence="14">
    <location>
        <begin position="620"/>
        <end position="690"/>
    </location>
</feature>
<feature type="region of interest" description="Disordered" evidence="12">
    <location>
        <begin position="300"/>
        <end position="350"/>
    </location>
</feature>
<feature type="compositionally biased region" description="Basic and acidic residues" evidence="12">
    <location>
        <begin position="892"/>
        <end position="907"/>
    </location>
</feature>
<dbReference type="PROSITE" id="PS00107">
    <property type="entry name" value="PROTEIN_KINASE_ATP"/>
    <property type="match status" value="1"/>
</dbReference>
<dbReference type="eggNOG" id="KOG1920">
    <property type="taxonomic scope" value="Eukaryota"/>
</dbReference>
<proteinExistence type="inferred from homology"/>
<evidence type="ECO:0000256" key="10">
    <source>
        <dbReference type="ARBA" id="ARBA00022840"/>
    </source>
</evidence>
<dbReference type="Pfam" id="PF23797">
    <property type="entry name" value="Beta-prop_ELP1_2nd"/>
    <property type="match status" value="1"/>
</dbReference>
<dbReference type="SMART" id="SM00133">
    <property type="entry name" value="S_TK_X"/>
    <property type="match status" value="1"/>
</dbReference>
<evidence type="ECO:0000256" key="11">
    <source>
        <dbReference type="PROSITE-ProRule" id="PRU10141"/>
    </source>
</evidence>
<comment type="subcellular location">
    <subcellularLocation>
        <location evidence="1">Cytoplasm</location>
    </subcellularLocation>
</comment>
<accession>V5E7K0</accession>
<keyword evidence="4" id="KW-0963">Cytoplasm</keyword>
<dbReference type="Pfam" id="PF00069">
    <property type="entry name" value="Pkinase"/>
    <property type="match status" value="1"/>
</dbReference>
<comment type="similarity">
    <text evidence="3">Belongs to the ELP1/IKA1 family.</text>
</comment>
<evidence type="ECO:0000256" key="3">
    <source>
        <dbReference type="ARBA" id="ARBA00006086"/>
    </source>
</evidence>
<dbReference type="UniPathway" id="UPA00988"/>
<dbReference type="Pfam" id="PF04762">
    <property type="entry name" value="Beta-prop_ELP1_1st"/>
    <property type="match status" value="1"/>
</dbReference>
<dbReference type="Pfam" id="PF23925">
    <property type="entry name" value="A-sol_ELP1"/>
    <property type="match status" value="1"/>
</dbReference>
<evidence type="ECO:0000256" key="8">
    <source>
        <dbReference type="ARBA" id="ARBA00022741"/>
    </source>
</evidence>
<dbReference type="PROSITE" id="PS50011">
    <property type="entry name" value="PROTEIN_KINASE_DOM"/>
    <property type="match status" value="1"/>
</dbReference>
<keyword evidence="6" id="KW-0808">Transferase</keyword>
<dbReference type="InterPro" id="IPR056165">
    <property type="entry name" value="Beta-prop_ELP1_2nd"/>
</dbReference>
<feature type="compositionally biased region" description="Low complexity" evidence="12">
    <location>
        <begin position="313"/>
        <end position="336"/>
    </location>
</feature>
<evidence type="ECO:0000256" key="1">
    <source>
        <dbReference type="ARBA" id="ARBA00004496"/>
    </source>
</evidence>